<keyword evidence="2" id="KW-1133">Transmembrane helix</keyword>
<dbReference type="Pfam" id="PF03334">
    <property type="entry name" value="PhaG_MnhG_YufB"/>
    <property type="match status" value="1"/>
</dbReference>
<gene>
    <name evidence="3" type="primary">mnhG</name>
    <name evidence="3" type="ORF">N1032_19790</name>
</gene>
<dbReference type="PANTHER" id="PTHR34703">
    <property type="entry name" value="ANTIPORTER SUBUNIT MNHG2-RELATED"/>
    <property type="match status" value="1"/>
</dbReference>
<dbReference type="InterPro" id="IPR005133">
    <property type="entry name" value="PhaG_MnhG_YufB"/>
</dbReference>
<comment type="caution">
    <text evidence="3">The sequence shown here is derived from an EMBL/GenBank/DDBJ whole genome shotgun (WGS) entry which is preliminary data.</text>
</comment>
<dbReference type="PANTHER" id="PTHR34703:SF1">
    <property type="entry name" value="ANTIPORTER SUBUNIT MNHG2-RELATED"/>
    <property type="match status" value="1"/>
</dbReference>
<evidence type="ECO:0000256" key="2">
    <source>
        <dbReference type="SAM" id="Phobius"/>
    </source>
</evidence>
<evidence type="ECO:0000313" key="3">
    <source>
        <dbReference type="EMBL" id="MCS5735987.1"/>
    </source>
</evidence>
<dbReference type="NCBIfam" id="TIGR01300">
    <property type="entry name" value="CPA3_mnhG_phaG"/>
    <property type="match status" value="1"/>
</dbReference>
<name>A0ABT2H7X3_9MICO</name>
<reference evidence="3" key="1">
    <citation type="submission" date="2022-08" db="EMBL/GenBank/DDBJ databases">
        <authorList>
            <person name="Deng Y."/>
            <person name="Han X.-F."/>
            <person name="Zhang Y.-Q."/>
        </authorList>
    </citation>
    <scope>NUCLEOTIDE SEQUENCE</scope>
    <source>
        <strain evidence="3">CPCC 203386</strain>
    </source>
</reference>
<organism evidence="3 4">
    <name type="scientific">Herbiconiux daphne</name>
    <dbReference type="NCBI Taxonomy" id="2970914"/>
    <lineage>
        <taxon>Bacteria</taxon>
        <taxon>Bacillati</taxon>
        <taxon>Actinomycetota</taxon>
        <taxon>Actinomycetes</taxon>
        <taxon>Micrococcales</taxon>
        <taxon>Microbacteriaceae</taxon>
        <taxon>Herbiconiux</taxon>
    </lineage>
</organism>
<sequence>MTGDLGFDIRDVITAALVLLAALMCFAAGVGLIRFPDVLSRLHAATKPQILGLIAIVADVAVTNPSVGTITLALAIVFFQSLTAPASAHMIGRAAYRTEHFRRDILVIDEYTPRQ</sequence>
<evidence type="ECO:0000256" key="1">
    <source>
        <dbReference type="ARBA" id="ARBA00008404"/>
    </source>
</evidence>
<accession>A0ABT2H7X3</accession>
<feature type="transmembrane region" description="Helical" evidence="2">
    <location>
        <begin position="53"/>
        <end position="79"/>
    </location>
</feature>
<dbReference type="NCBIfam" id="NF009314">
    <property type="entry name" value="PRK12674.1-2"/>
    <property type="match status" value="1"/>
</dbReference>
<dbReference type="Proteomes" id="UP001165586">
    <property type="component" value="Unassembled WGS sequence"/>
</dbReference>
<evidence type="ECO:0000313" key="4">
    <source>
        <dbReference type="Proteomes" id="UP001165586"/>
    </source>
</evidence>
<keyword evidence="2" id="KW-0472">Membrane</keyword>
<feature type="transmembrane region" description="Helical" evidence="2">
    <location>
        <begin position="12"/>
        <end position="33"/>
    </location>
</feature>
<comment type="similarity">
    <text evidence="1">Belongs to the CPA3 antiporters (TC 2.A.63) subunit G family.</text>
</comment>
<dbReference type="EMBL" id="JANLCJ010000010">
    <property type="protein sequence ID" value="MCS5735987.1"/>
    <property type="molecule type" value="Genomic_DNA"/>
</dbReference>
<proteinExistence type="inferred from homology"/>
<keyword evidence="4" id="KW-1185">Reference proteome</keyword>
<keyword evidence="2" id="KW-0812">Transmembrane</keyword>
<protein>
    <submittedName>
        <fullName evidence="3">Monovalent cation/H(+) antiporter subunit G</fullName>
    </submittedName>
</protein>
<dbReference type="RefSeq" id="WP_259541486.1">
    <property type="nucleotide sequence ID" value="NZ_JANLCJ010000010.1"/>
</dbReference>